<dbReference type="Gene3D" id="3.90.55.10">
    <property type="entry name" value="Dimethylsulfoxide Reductase, domain 3"/>
    <property type="match status" value="1"/>
</dbReference>
<dbReference type="PANTHER" id="PTHR43742">
    <property type="entry name" value="TRIMETHYLAMINE-N-OXIDE REDUCTASE"/>
    <property type="match status" value="1"/>
</dbReference>
<comment type="caution">
    <text evidence="9">The sequence shown here is derived from an EMBL/GenBank/DDBJ whole genome shotgun (WGS) entry which is preliminary data.</text>
</comment>
<protein>
    <submittedName>
        <fullName evidence="9">Molybdopterin-dependent oxidoreductase</fullName>
    </submittedName>
</protein>
<dbReference type="EMBL" id="JAKXMK010000038">
    <property type="protein sequence ID" value="MCH6170976.1"/>
    <property type="molecule type" value="Genomic_DNA"/>
</dbReference>
<dbReference type="RefSeq" id="WP_241041784.1">
    <property type="nucleotide sequence ID" value="NZ_BAAAJF010000029.1"/>
</dbReference>
<evidence type="ECO:0000256" key="2">
    <source>
        <dbReference type="ARBA" id="ARBA00010312"/>
    </source>
</evidence>
<comment type="similarity">
    <text evidence="2">Belongs to the prokaryotic molybdopterin-containing oxidoreductase family.</text>
</comment>
<evidence type="ECO:0000259" key="8">
    <source>
        <dbReference type="Pfam" id="PF18364"/>
    </source>
</evidence>
<keyword evidence="4" id="KW-0479">Metal-binding</keyword>
<feature type="domain" description="Molybdopterin dinucleotide-binding" evidence="7">
    <location>
        <begin position="626"/>
        <end position="748"/>
    </location>
</feature>
<organism evidence="9 10">
    <name type="scientific">Pseudonocardia alaniniphila</name>
    <dbReference type="NCBI Taxonomy" id="75291"/>
    <lineage>
        <taxon>Bacteria</taxon>
        <taxon>Bacillati</taxon>
        <taxon>Actinomycetota</taxon>
        <taxon>Actinomycetes</taxon>
        <taxon>Pseudonocardiales</taxon>
        <taxon>Pseudonocardiaceae</taxon>
        <taxon>Pseudonocardia</taxon>
    </lineage>
</organism>
<evidence type="ECO:0000256" key="1">
    <source>
        <dbReference type="ARBA" id="ARBA00001942"/>
    </source>
</evidence>
<dbReference type="Gene3D" id="3.40.50.740">
    <property type="match status" value="1"/>
</dbReference>
<dbReference type="InterPro" id="IPR006656">
    <property type="entry name" value="Mopterin_OxRdtase"/>
</dbReference>
<dbReference type="Gene3D" id="3.40.228.10">
    <property type="entry name" value="Dimethylsulfoxide Reductase, domain 2"/>
    <property type="match status" value="1"/>
</dbReference>
<dbReference type="CDD" id="cd02793">
    <property type="entry name" value="MopB_CT_DMSOR-BSOR-TMAOR"/>
    <property type="match status" value="1"/>
</dbReference>
<dbReference type="Proteomes" id="UP001299970">
    <property type="component" value="Unassembled WGS sequence"/>
</dbReference>
<keyword evidence="10" id="KW-1185">Reference proteome</keyword>
<accession>A0ABS9TRX4</accession>
<dbReference type="InterPro" id="IPR050612">
    <property type="entry name" value="Prok_Mopterin_Oxidored"/>
</dbReference>
<evidence type="ECO:0000256" key="4">
    <source>
        <dbReference type="ARBA" id="ARBA00022723"/>
    </source>
</evidence>
<keyword evidence="5" id="KW-0560">Oxidoreductase</keyword>
<evidence type="ECO:0000313" key="9">
    <source>
        <dbReference type="EMBL" id="MCH6170976.1"/>
    </source>
</evidence>
<proteinExistence type="inferred from homology"/>
<evidence type="ECO:0000259" key="6">
    <source>
        <dbReference type="Pfam" id="PF00384"/>
    </source>
</evidence>
<comment type="cofactor">
    <cofactor evidence="1">
        <name>Mo-bis(molybdopterin guanine dinucleotide)</name>
        <dbReference type="ChEBI" id="CHEBI:60539"/>
    </cofactor>
</comment>
<dbReference type="SUPFAM" id="SSF53706">
    <property type="entry name" value="Formate dehydrogenase/DMSO reductase, domains 1-3"/>
    <property type="match status" value="1"/>
</dbReference>
<dbReference type="SUPFAM" id="SSF50692">
    <property type="entry name" value="ADC-like"/>
    <property type="match status" value="1"/>
</dbReference>
<feature type="domain" description="Molybdopterin oxidoreductase N-terminal" evidence="8">
    <location>
        <begin position="11"/>
        <end position="53"/>
    </location>
</feature>
<dbReference type="Gene3D" id="2.40.40.20">
    <property type="match status" value="1"/>
</dbReference>
<evidence type="ECO:0000256" key="5">
    <source>
        <dbReference type="ARBA" id="ARBA00023002"/>
    </source>
</evidence>
<keyword evidence="3" id="KW-0500">Molybdenum</keyword>
<sequence>MAARRTRSAQTASHWGVYRVETDRDTGEVMSTSGVPFDPDPSPIQAALPEVVRDRLRIDRPYVREGYLRSGGAGRERRGAEPFVPVSWDTALDLVIDALLAARAAGGNESLYGGSYGWASAGRLHHSPSVLKRFLGLFGGYTDKIGNHSFGAALGVMPYILGRSDVSRLVVPWPEVVANTRLFVMFGGASLKNAQIDSGGAVNHDNAEWFRKAHAAGVDVVCISPYRHDVPDEVAPEWLPIRPNTDVALMLGLAHTLVVEGVVDREFTHTHCTGYAEFERYLTGGEDGVAKDAGWAAGVTGLPASTIETLARRMAGTRTLVNTAWAVQRAHHGEQAVWATVAVAAMLGQIGLPGGGFSLGHGAMSGIALPCPPGIPRPTLPLGPNPVTAKIPVGRVHELLLRPGETMEHDGTEIRLPPTELIYSAGGNPFHHNLNLNRFVTAWQQPGTVIVHEPWWSPPAKFADIVLPSTTTMERNDIAAAEHSRHWIAMQQVVAPYAQARNDIDIFGELADRLGFGAEYHCGRTEMQWLRHMYDEARATAHHRGFDPPEFDEFWASGSYEFPMPAEQATLLADFRAGRALNTPSGKIELVSEVIRAFGYDDCPPHPTWLEPAEWLGGPRAARYPLHLLTNQPTHRLHSQLDNSTLSRAAKVSGREAILINAEDAARRDLRGGDVVRVFNDRGAFIAGVRIVGSDTLLPGVAQIPTGAWYDPLEPGVVGTLEKHGNPNVVTSDRGTSRLTQCPAAQTCLVEIERCDSPPPVTAFDLPEMVDERP</sequence>
<dbReference type="PANTHER" id="PTHR43742:SF10">
    <property type="entry name" value="TRIMETHYLAMINE-N-OXIDE REDUCTASE 2"/>
    <property type="match status" value="1"/>
</dbReference>
<gene>
    <name evidence="9" type="ORF">MMF94_35190</name>
</gene>
<dbReference type="InterPro" id="IPR009010">
    <property type="entry name" value="Asp_de-COase-like_dom_sf"/>
</dbReference>
<name>A0ABS9TRX4_9PSEU</name>
<dbReference type="Pfam" id="PF18364">
    <property type="entry name" value="Molybdopterin_N"/>
    <property type="match status" value="1"/>
</dbReference>
<evidence type="ECO:0000313" key="10">
    <source>
        <dbReference type="Proteomes" id="UP001299970"/>
    </source>
</evidence>
<dbReference type="Pfam" id="PF01568">
    <property type="entry name" value="Molydop_binding"/>
    <property type="match status" value="1"/>
</dbReference>
<evidence type="ECO:0000256" key="3">
    <source>
        <dbReference type="ARBA" id="ARBA00022505"/>
    </source>
</evidence>
<dbReference type="Pfam" id="PF00384">
    <property type="entry name" value="Molybdopterin"/>
    <property type="match status" value="1"/>
</dbReference>
<dbReference type="InterPro" id="IPR041460">
    <property type="entry name" value="Molybdopterin_N"/>
</dbReference>
<reference evidence="9 10" key="1">
    <citation type="submission" date="2022-03" db="EMBL/GenBank/DDBJ databases">
        <title>Pseudonocardia alaer sp. nov., a novel actinomycete isolated from reed forest soil.</title>
        <authorList>
            <person name="Wang L."/>
        </authorList>
    </citation>
    <scope>NUCLEOTIDE SEQUENCE [LARGE SCALE GENOMIC DNA]</scope>
    <source>
        <strain evidence="9 10">Y-16303</strain>
    </source>
</reference>
<dbReference type="InterPro" id="IPR041954">
    <property type="entry name" value="CT_DMSOR/BSOR/TMAOR"/>
</dbReference>
<feature type="domain" description="Molybdopterin oxidoreductase" evidence="6">
    <location>
        <begin position="57"/>
        <end position="513"/>
    </location>
</feature>
<evidence type="ECO:0000259" key="7">
    <source>
        <dbReference type="Pfam" id="PF01568"/>
    </source>
</evidence>
<dbReference type="InterPro" id="IPR006657">
    <property type="entry name" value="MoPterin_dinucl-bd_dom"/>
</dbReference>